<evidence type="ECO:0008006" key="3">
    <source>
        <dbReference type="Google" id="ProtNLM"/>
    </source>
</evidence>
<comment type="caution">
    <text evidence="1">The sequence shown here is derived from an EMBL/GenBank/DDBJ whole genome shotgun (WGS) entry which is preliminary data.</text>
</comment>
<dbReference type="Gene3D" id="2.60.40.10">
    <property type="entry name" value="Immunoglobulins"/>
    <property type="match status" value="1"/>
</dbReference>
<sequence>MQRRTVITAVGSALGAVGYGGTAAAQDPALFEVTFVGTNSPVGPGELLEVDATIQNVGGETGTTDIDFIVGYDPQLEGSQTLTLVPNEQYPVVFTFRAGQPSGGHEEFPIRVDTGAHTVTEMVTVTEDAGNGTGDPAVFEVANVSTNSPVGAEELLAVDATIENVGGETGTTDIELEVGYDPQIEDSETLTLGAGDREAITLLFRAGDPSGGSESFPVRVHTGAHTVTEMVTVID</sequence>
<gene>
    <name evidence="1" type="ORF">C493_02346</name>
</gene>
<accession>L9XKW0</accession>
<keyword evidence="2" id="KW-1185">Reference proteome</keyword>
<evidence type="ECO:0000313" key="1">
    <source>
        <dbReference type="EMBL" id="ELY61283.1"/>
    </source>
</evidence>
<dbReference type="eggNOG" id="arCOG07560">
    <property type="taxonomic scope" value="Archaea"/>
</dbReference>
<dbReference type="EMBL" id="AOHZ01000012">
    <property type="protein sequence ID" value="ELY61283.1"/>
    <property type="molecule type" value="Genomic_DNA"/>
</dbReference>
<organism evidence="1 2">
    <name type="scientific">Natronolimnohabitans innermongolicus JCM 12255</name>
    <dbReference type="NCBI Taxonomy" id="1227499"/>
    <lineage>
        <taxon>Archaea</taxon>
        <taxon>Methanobacteriati</taxon>
        <taxon>Methanobacteriota</taxon>
        <taxon>Stenosarchaea group</taxon>
        <taxon>Halobacteria</taxon>
        <taxon>Halobacteriales</taxon>
        <taxon>Natrialbaceae</taxon>
        <taxon>Natronolimnohabitans</taxon>
    </lineage>
</organism>
<reference evidence="1 2" key="1">
    <citation type="journal article" date="2014" name="PLoS Genet.">
        <title>Phylogenetically driven sequencing of extremely halophilic archaea reveals strategies for static and dynamic osmo-response.</title>
        <authorList>
            <person name="Becker E.A."/>
            <person name="Seitzer P.M."/>
            <person name="Tritt A."/>
            <person name="Larsen D."/>
            <person name="Krusor M."/>
            <person name="Yao A.I."/>
            <person name="Wu D."/>
            <person name="Madern D."/>
            <person name="Eisen J.A."/>
            <person name="Darling A.E."/>
            <person name="Facciotti M.T."/>
        </authorList>
    </citation>
    <scope>NUCLEOTIDE SEQUENCE [LARGE SCALE GENOMIC DNA]</scope>
    <source>
        <strain evidence="1 2">JCM 12255</strain>
    </source>
</reference>
<dbReference type="Proteomes" id="UP000011602">
    <property type="component" value="Unassembled WGS sequence"/>
</dbReference>
<dbReference type="OrthoDB" id="205968at2157"/>
<dbReference type="InterPro" id="IPR013783">
    <property type="entry name" value="Ig-like_fold"/>
</dbReference>
<name>L9XKW0_9EURY</name>
<proteinExistence type="predicted"/>
<evidence type="ECO:0000313" key="2">
    <source>
        <dbReference type="Proteomes" id="UP000011602"/>
    </source>
</evidence>
<dbReference type="AlphaFoldDB" id="L9XKW0"/>
<dbReference type="RefSeq" id="WP_007257780.1">
    <property type="nucleotide sequence ID" value="NZ_AOHZ01000012.1"/>
</dbReference>
<protein>
    <recommendedName>
        <fullName evidence="3">CARDB domain-containing protein</fullName>
    </recommendedName>
</protein>